<dbReference type="SMART" id="SM00387">
    <property type="entry name" value="HATPase_c"/>
    <property type="match status" value="1"/>
</dbReference>
<dbReference type="GO" id="GO:0005886">
    <property type="term" value="C:plasma membrane"/>
    <property type="evidence" value="ECO:0007669"/>
    <property type="project" value="TreeGrafter"/>
</dbReference>
<dbReference type="PANTHER" id="PTHR43047:SF72">
    <property type="entry name" value="OSMOSENSING HISTIDINE PROTEIN KINASE SLN1"/>
    <property type="match status" value="1"/>
</dbReference>
<dbReference type="FunFam" id="3.30.565.10:FF:000010">
    <property type="entry name" value="Sensor histidine kinase RcsC"/>
    <property type="match status" value="1"/>
</dbReference>
<keyword evidence="4" id="KW-0808">Transferase</keyword>
<protein>
    <recommendedName>
        <fullName evidence="2">histidine kinase</fullName>
        <ecNumber evidence="2">2.7.13.3</ecNumber>
    </recommendedName>
</protein>
<dbReference type="EC" id="2.7.13.3" evidence="2"/>
<dbReference type="InterPro" id="IPR003594">
    <property type="entry name" value="HATPase_dom"/>
</dbReference>
<keyword evidence="5" id="KW-0418">Kinase</keyword>
<evidence type="ECO:0000256" key="2">
    <source>
        <dbReference type="ARBA" id="ARBA00012438"/>
    </source>
</evidence>
<reference evidence="7" key="1">
    <citation type="journal article" date="2014" name="Front. Microbiol.">
        <title>High frequency of phylogenetically diverse reductive dehalogenase-homologous genes in deep subseafloor sedimentary metagenomes.</title>
        <authorList>
            <person name="Kawai M."/>
            <person name="Futagami T."/>
            <person name="Toyoda A."/>
            <person name="Takaki Y."/>
            <person name="Nishi S."/>
            <person name="Hori S."/>
            <person name="Arai W."/>
            <person name="Tsubouchi T."/>
            <person name="Morono Y."/>
            <person name="Uchiyama I."/>
            <person name="Ito T."/>
            <person name="Fujiyama A."/>
            <person name="Inagaki F."/>
            <person name="Takami H."/>
        </authorList>
    </citation>
    <scope>NUCLEOTIDE SEQUENCE</scope>
    <source>
        <strain evidence="7">Expedition CK06-06</strain>
    </source>
</reference>
<dbReference type="GO" id="GO:0009927">
    <property type="term" value="F:histidine phosphotransfer kinase activity"/>
    <property type="evidence" value="ECO:0007669"/>
    <property type="project" value="TreeGrafter"/>
</dbReference>
<evidence type="ECO:0000313" key="7">
    <source>
        <dbReference type="EMBL" id="GAG44965.1"/>
    </source>
</evidence>
<gene>
    <name evidence="7" type="ORF">S01H1_78330</name>
</gene>
<sequence length="197" mass="21642">ENILASGRSLLDIINDLLDLAKIEAGRLQLHLSDFCIAELCRDLIDFVRPLCDKRNQQLSLEVADNLPQFHSDSGKIKQILYNLLSNAVKFTPTGGLISLRAEGASNESVRLIVQDTGPGISQEQRQTIFEKFRQLDSSETREHPGTGLGLAITRDLVHILGGTVELKSELGKGATFIVTLPITAKQDVERPKVSLT</sequence>
<feature type="non-terminal residue" evidence="7">
    <location>
        <position position="1"/>
    </location>
</feature>
<dbReference type="PROSITE" id="PS50109">
    <property type="entry name" value="HIS_KIN"/>
    <property type="match status" value="1"/>
</dbReference>
<dbReference type="GO" id="GO:0000155">
    <property type="term" value="F:phosphorelay sensor kinase activity"/>
    <property type="evidence" value="ECO:0007669"/>
    <property type="project" value="TreeGrafter"/>
</dbReference>
<dbReference type="PANTHER" id="PTHR43047">
    <property type="entry name" value="TWO-COMPONENT HISTIDINE PROTEIN KINASE"/>
    <property type="match status" value="1"/>
</dbReference>
<evidence type="ECO:0000256" key="3">
    <source>
        <dbReference type="ARBA" id="ARBA00022553"/>
    </source>
</evidence>
<comment type="catalytic activity">
    <reaction evidence="1">
        <text>ATP + protein L-histidine = ADP + protein N-phospho-L-histidine.</text>
        <dbReference type="EC" id="2.7.13.3"/>
    </reaction>
</comment>
<proteinExistence type="predicted"/>
<dbReference type="CDD" id="cd16922">
    <property type="entry name" value="HATPase_EvgS-ArcB-TorS-like"/>
    <property type="match status" value="1"/>
</dbReference>
<keyword evidence="3" id="KW-0597">Phosphoprotein</keyword>
<dbReference type="Pfam" id="PF02518">
    <property type="entry name" value="HATPase_c"/>
    <property type="match status" value="1"/>
</dbReference>
<dbReference type="InterPro" id="IPR005467">
    <property type="entry name" value="His_kinase_dom"/>
</dbReference>
<organism evidence="7">
    <name type="scientific">marine sediment metagenome</name>
    <dbReference type="NCBI Taxonomy" id="412755"/>
    <lineage>
        <taxon>unclassified sequences</taxon>
        <taxon>metagenomes</taxon>
        <taxon>ecological metagenomes</taxon>
    </lineage>
</organism>
<evidence type="ECO:0000256" key="4">
    <source>
        <dbReference type="ARBA" id="ARBA00022679"/>
    </source>
</evidence>
<dbReference type="EMBL" id="BARS01052711">
    <property type="protein sequence ID" value="GAG44965.1"/>
    <property type="molecule type" value="Genomic_DNA"/>
</dbReference>
<dbReference type="Gene3D" id="3.30.565.10">
    <property type="entry name" value="Histidine kinase-like ATPase, C-terminal domain"/>
    <property type="match status" value="1"/>
</dbReference>
<dbReference type="InterPro" id="IPR036890">
    <property type="entry name" value="HATPase_C_sf"/>
</dbReference>
<dbReference type="PRINTS" id="PR00344">
    <property type="entry name" value="BCTRLSENSOR"/>
</dbReference>
<dbReference type="AlphaFoldDB" id="X0XP66"/>
<dbReference type="InterPro" id="IPR004358">
    <property type="entry name" value="Sig_transdc_His_kin-like_C"/>
</dbReference>
<dbReference type="SUPFAM" id="SSF55874">
    <property type="entry name" value="ATPase domain of HSP90 chaperone/DNA topoisomerase II/histidine kinase"/>
    <property type="match status" value="1"/>
</dbReference>
<accession>X0XP66</accession>
<evidence type="ECO:0000256" key="1">
    <source>
        <dbReference type="ARBA" id="ARBA00000085"/>
    </source>
</evidence>
<dbReference type="Gene3D" id="1.10.287.130">
    <property type="match status" value="1"/>
</dbReference>
<feature type="domain" description="Histidine kinase" evidence="6">
    <location>
        <begin position="1"/>
        <end position="185"/>
    </location>
</feature>
<name>X0XP66_9ZZZZ</name>
<evidence type="ECO:0000256" key="5">
    <source>
        <dbReference type="ARBA" id="ARBA00022777"/>
    </source>
</evidence>
<comment type="caution">
    <text evidence="7">The sequence shown here is derived from an EMBL/GenBank/DDBJ whole genome shotgun (WGS) entry which is preliminary data.</text>
</comment>
<evidence type="ECO:0000259" key="6">
    <source>
        <dbReference type="PROSITE" id="PS50109"/>
    </source>
</evidence>